<feature type="active site" evidence="4">
    <location>
        <position position="6"/>
    </location>
</feature>
<feature type="domain" description="CheB-type methylesterase" evidence="5">
    <location>
        <begin position="1"/>
        <end position="183"/>
    </location>
</feature>
<comment type="caution">
    <text evidence="6">The sequence shown here is derived from an EMBL/GenBank/DDBJ whole genome shotgun (WGS) entry which is preliminary data.</text>
</comment>
<dbReference type="EMBL" id="JACIEN010000007">
    <property type="protein sequence ID" value="MBB4019533.1"/>
    <property type="molecule type" value="Genomic_DNA"/>
</dbReference>
<dbReference type="Gene3D" id="3.40.50.180">
    <property type="entry name" value="Methylesterase CheB, C-terminal domain"/>
    <property type="match status" value="1"/>
</dbReference>
<keyword evidence="1 4" id="KW-0378">Hydrolase</keyword>
<dbReference type="GO" id="GO:0008984">
    <property type="term" value="F:protein-glutamate methylesterase activity"/>
    <property type="evidence" value="ECO:0007669"/>
    <property type="project" value="UniProtKB-EC"/>
</dbReference>
<evidence type="ECO:0000259" key="5">
    <source>
        <dbReference type="PROSITE" id="PS50122"/>
    </source>
</evidence>
<protein>
    <recommendedName>
        <fullName evidence="2">protein-glutamate methylesterase</fullName>
        <ecNumber evidence="2">3.1.1.61</ecNumber>
    </recommendedName>
</protein>
<dbReference type="GO" id="GO:0005737">
    <property type="term" value="C:cytoplasm"/>
    <property type="evidence" value="ECO:0007669"/>
    <property type="project" value="InterPro"/>
</dbReference>
<dbReference type="CDD" id="cd16433">
    <property type="entry name" value="CheB"/>
    <property type="match status" value="1"/>
</dbReference>
<dbReference type="GO" id="GO:0000156">
    <property type="term" value="F:phosphorelay response regulator activity"/>
    <property type="evidence" value="ECO:0007669"/>
    <property type="project" value="InterPro"/>
</dbReference>
<feature type="active site" evidence="4">
    <location>
        <position position="125"/>
    </location>
</feature>
<dbReference type="SUPFAM" id="SSF52738">
    <property type="entry name" value="Methylesterase CheB, C-terminal domain"/>
    <property type="match status" value="1"/>
</dbReference>
<dbReference type="InterPro" id="IPR035909">
    <property type="entry name" value="CheB_C"/>
</dbReference>
<name>A0A840C3V9_9HYPH</name>
<sequence>MAIGTSAGGVEALLYLAERLPPDLPASILVTIHLPSHRQSVLDELLSRAGPLPAKFATDAEPLRNGHIFIAPPDRHLLVENDRLLLGVGPRENNTRPALDPMLRSVAVCCGSRSVGVVLTGTLGDGASGLWAVSRCGGVSIVQHPDDAAFPDMPENALRMIEPDHVARLKDMAELIESIVHQPAGGQVRIPQEIKLEVEIAKGGRANMDNMDRIGRRSLLACPDCHGVMWEIDEGGLTRYRCHVGHTYTAELMDIAVDENLHRALASALRALEEKVVLARKLQKQAAEHGHHLMQNIWTERIRDYEHELTVVRDAVRRMEEVARGPG</sequence>
<dbReference type="PANTHER" id="PTHR42872:SF6">
    <property type="entry name" value="PROTEIN-GLUTAMATE METHYLESTERASE_PROTEIN-GLUTAMINE GLUTAMINASE"/>
    <property type="match status" value="1"/>
</dbReference>
<gene>
    <name evidence="6" type="ORF">GGR16_004584</name>
</gene>
<dbReference type="RefSeq" id="WP_343059916.1">
    <property type="nucleotide sequence ID" value="NZ_JACIEN010000007.1"/>
</dbReference>
<dbReference type="PROSITE" id="PS50122">
    <property type="entry name" value="CHEB"/>
    <property type="match status" value="1"/>
</dbReference>
<evidence type="ECO:0000313" key="7">
    <source>
        <dbReference type="Proteomes" id="UP000577362"/>
    </source>
</evidence>
<dbReference type="AlphaFoldDB" id="A0A840C3V9"/>
<comment type="catalytic activity">
    <reaction evidence="3">
        <text>[protein]-L-glutamate 5-O-methyl ester + H2O = L-glutamyl-[protein] + methanol + H(+)</text>
        <dbReference type="Rhea" id="RHEA:23236"/>
        <dbReference type="Rhea" id="RHEA-COMP:10208"/>
        <dbReference type="Rhea" id="RHEA-COMP:10311"/>
        <dbReference type="ChEBI" id="CHEBI:15377"/>
        <dbReference type="ChEBI" id="CHEBI:15378"/>
        <dbReference type="ChEBI" id="CHEBI:17790"/>
        <dbReference type="ChEBI" id="CHEBI:29973"/>
        <dbReference type="ChEBI" id="CHEBI:82795"/>
        <dbReference type="EC" id="3.1.1.61"/>
    </reaction>
</comment>
<keyword evidence="7" id="KW-1185">Reference proteome</keyword>
<dbReference type="PANTHER" id="PTHR42872">
    <property type="entry name" value="PROTEIN-GLUTAMATE METHYLESTERASE/PROTEIN-GLUTAMINE GLUTAMINASE"/>
    <property type="match status" value="1"/>
</dbReference>
<evidence type="ECO:0000256" key="2">
    <source>
        <dbReference type="ARBA" id="ARBA00039140"/>
    </source>
</evidence>
<reference evidence="6 7" key="1">
    <citation type="submission" date="2020-08" db="EMBL/GenBank/DDBJ databases">
        <title>Genomic Encyclopedia of Type Strains, Phase IV (KMG-IV): sequencing the most valuable type-strain genomes for metagenomic binning, comparative biology and taxonomic classification.</title>
        <authorList>
            <person name="Goeker M."/>
        </authorList>
    </citation>
    <scope>NUCLEOTIDE SEQUENCE [LARGE SCALE GENOMIC DNA]</scope>
    <source>
        <strain evidence="6 7">DSM 103737</strain>
    </source>
</reference>
<dbReference type="GO" id="GO:0006935">
    <property type="term" value="P:chemotaxis"/>
    <property type="evidence" value="ECO:0007669"/>
    <property type="project" value="UniProtKB-UniRule"/>
</dbReference>
<evidence type="ECO:0000256" key="4">
    <source>
        <dbReference type="PROSITE-ProRule" id="PRU00050"/>
    </source>
</evidence>
<evidence type="ECO:0000256" key="1">
    <source>
        <dbReference type="ARBA" id="ARBA00022801"/>
    </source>
</evidence>
<evidence type="ECO:0000256" key="3">
    <source>
        <dbReference type="ARBA" id="ARBA00048267"/>
    </source>
</evidence>
<accession>A0A840C3V9</accession>
<keyword evidence="4" id="KW-0145">Chemotaxis</keyword>
<dbReference type="InterPro" id="IPR011247">
    <property type="entry name" value="Chemotax_prot-Glu_Me-esterase"/>
</dbReference>
<proteinExistence type="predicted"/>
<feature type="active site" evidence="4">
    <location>
        <position position="33"/>
    </location>
</feature>
<evidence type="ECO:0000313" key="6">
    <source>
        <dbReference type="EMBL" id="MBB4019533.1"/>
    </source>
</evidence>
<dbReference type="EC" id="3.1.1.61" evidence="2"/>
<organism evidence="6 7">
    <name type="scientific">Chelatococcus caeni</name>
    <dbReference type="NCBI Taxonomy" id="1348468"/>
    <lineage>
        <taxon>Bacteria</taxon>
        <taxon>Pseudomonadati</taxon>
        <taxon>Pseudomonadota</taxon>
        <taxon>Alphaproteobacteria</taxon>
        <taxon>Hyphomicrobiales</taxon>
        <taxon>Chelatococcaceae</taxon>
        <taxon>Chelatococcus</taxon>
    </lineage>
</organism>
<dbReference type="PIRSF" id="PIRSF036461">
    <property type="entry name" value="Chmtx_methlestr"/>
    <property type="match status" value="1"/>
</dbReference>
<dbReference type="InterPro" id="IPR000673">
    <property type="entry name" value="Sig_transdc_resp-reg_Me-estase"/>
</dbReference>
<dbReference type="Proteomes" id="UP000577362">
    <property type="component" value="Unassembled WGS sequence"/>
</dbReference>
<dbReference type="Pfam" id="PF01339">
    <property type="entry name" value="CheB_methylest"/>
    <property type="match status" value="1"/>
</dbReference>